<accession>A0A2P7B686</accession>
<proteinExistence type="predicted"/>
<keyword evidence="3" id="KW-1185">Reference proteome</keyword>
<dbReference type="InterPro" id="IPR004714">
    <property type="entry name" value="Cyt_oxidase_maturation_cbb3"/>
</dbReference>
<dbReference type="PANTHER" id="PTHR41532:SF1">
    <property type="entry name" value="FIXS PROTEIN"/>
    <property type="match status" value="1"/>
</dbReference>
<organism evidence="2 3">
    <name type="scientific">Phyllobacterium brassicacearum</name>
    <dbReference type="NCBI Taxonomy" id="314235"/>
    <lineage>
        <taxon>Bacteria</taxon>
        <taxon>Pseudomonadati</taxon>
        <taxon>Pseudomonadota</taxon>
        <taxon>Alphaproteobacteria</taxon>
        <taxon>Hyphomicrobiales</taxon>
        <taxon>Phyllobacteriaceae</taxon>
        <taxon>Phyllobacterium</taxon>
    </lineage>
</organism>
<keyword evidence="1" id="KW-0472">Membrane</keyword>
<evidence type="ECO:0000256" key="1">
    <source>
        <dbReference type="SAM" id="Phobius"/>
    </source>
</evidence>
<keyword evidence="1" id="KW-0812">Transmembrane</keyword>
<sequence>MKDFFYLIPISLALGLAGLLLFLWSLKNGQYEDLDGASERILYDDDRPSESYLD</sequence>
<gene>
    <name evidence="2" type="primary">ccoS</name>
    <name evidence="2" type="ORF">CU102_26175</name>
</gene>
<comment type="caution">
    <text evidence="2">The sequence shown here is derived from an EMBL/GenBank/DDBJ whole genome shotgun (WGS) entry which is preliminary data.</text>
</comment>
<dbReference type="Proteomes" id="UP000241444">
    <property type="component" value="Unassembled WGS sequence"/>
</dbReference>
<dbReference type="EMBL" id="PGGO01000033">
    <property type="protein sequence ID" value="PSH61978.1"/>
    <property type="molecule type" value="Genomic_DNA"/>
</dbReference>
<dbReference type="RefSeq" id="WP_106714009.1">
    <property type="nucleotide sequence ID" value="NZ_PGGO01000033.1"/>
</dbReference>
<dbReference type="Pfam" id="PF03597">
    <property type="entry name" value="FixS"/>
    <property type="match status" value="1"/>
</dbReference>
<reference evidence="3" key="1">
    <citation type="submission" date="2017-11" db="EMBL/GenBank/DDBJ databases">
        <authorList>
            <person name="Kuznetsova I."/>
            <person name="Sazanova A."/>
            <person name="Chirak E."/>
            <person name="Safronova V."/>
            <person name="Willems A."/>
        </authorList>
    </citation>
    <scope>NUCLEOTIDE SEQUENCE [LARGE SCALE GENOMIC DNA]</scope>
    <source>
        <strain evidence="3">STM 196</strain>
    </source>
</reference>
<name>A0A2P7B686_9HYPH</name>
<evidence type="ECO:0000313" key="2">
    <source>
        <dbReference type="EMBL" id="PSH61978.1"/>
    </source>
</evidence>
<dbReference type="AlphaFoldDB" id="A0A2P7B686"/>
<dbReference type="NCBIfam" id="TIGR00847">
    <property type="entry name" value="ccoS"/>
    <property type="match status" value="1"/>
</dbReference>
<evidence type="ECO:0000313" key="3">
    <source>
        <dbReference type="Proteomes" id="UP000241444"/>
    </source>
</evidence>
<keyword evidence="1" id="KW-1133">Transmembrane helix</keyword>
<protein>
    <submittedName>
        <fullName evidence="2">Cbb3-type cytochrome oxidase assembly protein CcoS</fullName>
    </submittedName>
</protein>
<feature type="transmembrane region" description="Helical" evidence="1">
    <location>
        <begin position="6"/>
        <end position="26"/>
    </location>
</feature>
<dbReference type="PANTHER" id="PTHR41532">
    <property type="entry name" value="FIXS PROTEIN"/>
    <property type="match status" value="1"/>
</dbReference>